<evidence type="ECO:0000256" key="2">
    <source>
        <dbReference type="SAM" id="MobiDB-lite"/>
    </source>
</evidence>
<dbReference type="EMBL" id="HBGH01007403">
    <property type="protein sequence ID" value="CAD9231915.1"/>
    <property type="molecule type" value="Transcribed_RNA"/>
</dbReference>
<dbReference type="AlphaFoldDB" id="A0A7S1XCI2"/>
<keyword evidence="1" id="KW-0175">Coiled coil</keyword>
<feature type="coiled-coil region" evidence="1">
    <location>
        <begin position="22"/>
        <end position="73"/>
    </location>
</feature>
<evidence type="ECO:0000313" key="3">
    <source>
        <dbReference type="EMBL" id="CAD9231915.1"/>
    </source>
</evidence>
<feature type="region of interest" description="Disordered" evidence="2">
    <location>
        <begin position="86"/>
        <end position="123"/>
    </location>
</feature>
<reference evidence="3" key="1">
    <citation type="submission" date="2021-01" db="EMBL/GenBank/DDBJ databases">
        <authorList>
            <person name="Corre E."/>
            <person name="Pelletier E."/>
            <person name="Niang G."/>
            <person name="Scheremetjew M."/>
            <person name="Finn R."/>
            <person name="Kale V."/>
            <person name="Holt S."/>
            <person name="Cochrane G."/>
            <person name="Meng A."/>
            <person name="Brown T."/>
            <person name="Cohen L."/>
        </authorList>
    </citation>
    <scope>NUCLEOTIDE SEQUENCE</scope>
    <source>
        <strain evidence="3">SAG 36.94</strain>
    </source>
</reference>
<sequence>MGGLKAEVERLGVEMRLRDGMVEQQRRELEREKEMYVEAMDQVVELRARLLVLQKEKDESQLAEAKVRRELEQFLARRPRLGRKLRPAVGRGMLRRPGSAASASSGDYEDESSAMARTGSGEV</sequence>
<gene>
    <name evidence="3" type="ORF">CCAE0312_LOCUS3996</name>
</gene>
<proteinExistence type="predicted"/>
<organism evidence="3">
    <name type="scientific">Compsopogon caeruleus</name>
    <dbReference type="NCBI Taxonomy" id="31354"/>
    <lineage>
        <taxon>Eukaryota</taxon>
        <taxon>Rhodophyta</taxon>
        <taxon>Compsopogonophyceae</taxon>
        <taxon>Compsopogonales</taxon>
        <taxon>Compsopogonaceae</taxon>
        <taxon>Compsopogon</taxon>
    </lineage>
</organism>
<protein>
    <submittedName>
        <fullName evidence="3">Uncharacterized protein</fullName>
    </submittedName>
</protein>
<evidence type="ECO:0000256" key="1">
    <source>
        <dbReference type="SAM" id="Coils"/>
    </source>
</evidence>
<accession>A0A7S1XCI2</accession>
<name>A0A7S1XCI2_9RHOD</name>